<evidence type="ECO:0000313" key="2">
    <source>
        <dbReference type="Proteomes" id="UP000018144"/>
    </source>
</evidence>
<dbReference type="EMBL" id="HF935211">
    <property type="protein sequence ID" value="CCX04637.1"/>
    <property type="molecule type" value="Genomic_DNA"/>
</dbReference>
<reference evidence="1 2" key="1">
    <citation type="journal article" date="2013" name="PLoS Genet.">
        <title>The genome and development-dependent transcriptomes of Pyronema confluens: a window into fungal evolution.</title>
        <authorList>
            <person name="Traeger S."/>
            <person name="Altegoer F."/>
            <person name="Freitag M."/>
            <person name="Gabaldon T."/>
            <person name="Kempken F."/>
            <person name="Kumar A."/>
            <person name="Marcet-Houben M."/>
            <person name="Poggeler S."/>
            <person name="Stajich J.E."/>
            <person name="Nowrousian M."/>
        </authorList>
    </citation>
    <scope>NUCLEOTIDE SEQUENCE [LARGE SCALE GENOMIC DNA]</scope>
    <source>
        <strain evidence="2">CBS 100304</strain>
        <tissue evidence="1">Vegetative mycelium</tissue>
    </source>
</reference>
<dbReference type="AlphaFoldDB" id="U4KUE5"/>
<evidence type="ECO:0000313" key="1">
    <source>
        <dbReference type="EMBL" id="CCX04637.1"/>
    </source>
</evidence>
<name>U4KUE5_PYROM</name>
<proteinExistence type="predicted"/>
<organism evidence="1 2">
    <name type="scientific">Pyronema omphalodes (strain CBS 100304)</name>
    <name type="common">Pyronema confluens</name>
    <dbReference type="NCBI Taxonomy" id="1076935"/>
    <lineage>
        <taxon>Eukaryota</taxon>
        <taxon>Fungi</taxon>
        <taxon>Dikarya</taxon>
        <taxon>Ascomycota</taxon>
        <taxon>Pezizomycotina</taxon>
        <taxon>Pezizomycetes</taxon>
        <taxon>Pezizales</taxon>
        <taxon>Pyronemataceae</taxon>
        <taxon>Pyronema</taxon>
    </lineage>
</organism>
<keyword evidence="2" id="KW-1185">Reference proteome</keyword>
<accession>U4KUE5</accession>
<gene>
    <name evidence="1" type="ORF">PCON_03068</name>
</gene>
<sequence>MSSSASPKTVIPTQLIRDEALNAIDDFHPACQSYGLTEAVPILEMACETIIMSDKTEPKHYCYWVYIAGLKILGLLEQLDLESNAAGAAVLNTGRKMMFLYKLRIFTPFPDQFIPNPYWHPFIMKVGKWDSAKISEMCAKLVMPGSQNLWADVFASSFLGISGLS</sequence>
<protein>
    <submittedName>
        <fullName evidence="1">Uncharacterized protein</fullName>
    </submittedName>
</protein>
<dbReference type="Proteomes" id="UP000018144">
    <property type="component" value="Unassembled WGS sequence"/>
</dbReference>